<evidence type="ECO:0000313" key="1">
    <source>
        <dbReference type="EMBL" id="KAG0416314.1"/>
    </source>
</evidence>
<protein>
    <submittedName>
        <fullName evidence="1">Uncharacterized protein</fullName>
    </submittedName>
</protein>
<sequence>MTPALCWDTKEPSCSLQQAPDAPFFAFVSASCKRRISRGKRAHLRSVRDSPNFSLFGKHRPRTFFLSPSHEPGRHSSESSDDSGLATLPKRGQSWAPRHNTDAITSG</sequence>
<organism evidence="1 2">
    <name type="scientific">Ixodes persulcatus</name>
    <name type="common">Taiga tick</name>
    <dbReference type="NCBI Taxonomy" id="34615"/>
    <lineage>
        <taxon>Eukaryota</taxon>
        <taxon>Metazoa</taxon>
        <taxon>Ecdysozoa</taxon>
        <taxon>Arthropoda</taxon>
        <taxon>Chelicerata</taxon>
        <taxon>Arachnida</taxon>
        <taxon>Acari</taxon>
        <taxon>Parasitiformes</taxon>
        <taxon>Ixodida</taxon>
        <taxon>Ixodoidea</taxon>
        <taxon>Ixodidae</taxon>
        <taxon>Ixodinae</taxon>
        <taxon>Ixodes</taxon>
    </lineage>
</organism>
<comment type="caution">
    <text evidence="1">The sequence shown here is derived from an EMBL/GenBank/DDBJ whole genome shotgun (WGS) entry which is preliminary data.</text>
</comment>
<evidence type="ECO:0000313" key="2">
    <source>
        <dbReference type="Proteomes" id="UP000805193"/>
    </source>
</evidence>
<reference evidence="1 2" key="1">
    <citation type="journal article" date="2020" name="Cell">
        <title>Large-Scale Comparative Analyses of Tick Genomes Elucidate Their Genetic Diversity and Vector Capacities.</title>
        <authorList>
            <consortium name="Tick Genome and Microbiome Consortium (TIGMIC)"/>
            <person name="Jia N."/>
            <person name="Wang J."/>
            <person name="Shi W."/>
            <person name="Du L."/>
            <person name="Sun Y."/>
            <person name="Zhan W."/>
            <person name="Jiang J.F."/>
            <person name="Wang Q."/>
            <person name="Zhang B."/>
            <person name="Ji P."/>
            <person name="Bell-Sakyi L."/>
            <person name="Cui X.M."/>
            <person name="Yuan T.T."/>
            <person name="Jiang B.G."/>
            <person name="Yang W.F."/>
            <person name="Lam T.T."/>
            <person name="Chang Q.C."/>
            <person name="Ding S.J."/>
            <person name="Wang X.J."/>
            <person name="Zhu J.G."/>
            <person name="Ruan X.D."/>
            <person name="Zhao L."/>
            <person name="Wei J.T."/>
            <person name="Ye R.Z."/>
            <person name="Que T.C."/>
            <person name="Du C.H."/>
            <person name="Zhou Y.H."/>
            <person name="Cheng J.X."/>
            <person name="Dai P.F."/>
            <person name="Guo W.B."/>
            <person name="Han X.H."/>
            <person name="Huang E.J."/>
            <person name="Li L.F."/>
            <person name="Wei W."/>
            <person name="Gao Y.C."/>
            <person name="Liu J.Z."/>
            <person name="Shao H.Z."/>
            <person name="Wang X."/>
            <person name="Wang C.C."/>
            <person name="Yang T.C."/>
            <person name="Huo Q.B."/>
            <person name="Li W."/>
            <person name="Chen H.Y."/>
            <person name="Chen S.E."/>
            <person name="Zhou L.G."/>
            <person name="Ni X.B."/>
            <person name="Tian J.H."/>
            <person name="Sheng Y."/>
            <person name="Liu T."/>
            <person name="Pan Y.S."/>
            <person name="Xia L.Y."/>
            <person name="Li J."/>
            <person name="Zhao F."/>
            <person name="Cao W.C."/>
        </authorList>
    </citation>
    <scope>NUCLEOTIDE SEQUENCE [LARGE SCALE GENOMIC DNA]</scope>
    <source>
        <strain evidence="1">Iper-2018</strain>
    </source>
</reference>
<proteinExistence type="predicted"/>
<gene>
    <name evidence="1" type="ORF">HPB47_006530</name>
</gene>
<name>A0AC60PA45_IXOPE</name>
<accession>A0AC60PA45</accession>
<dbReference type="Proteomes" id="UP000805193">
    <property type="component" value="Unassembled WGS sequence"/>
</dbReference>
<keyword evidence="2" id="KW-1185">Reference proteome</keyword>
<dbReference type="EMBL" id="JABSTQ010010963">
    <property type="protein sequence ID" value="KAG0416314.1"/>
    <property type="molecule type" value="Genomic_DNA"/>
</dbReference>